<protein>
    <submittedName>
        <fullName evidence="2">THOC1</fullName>
    </submittedName>
</protein>
<proteinExistence type="predicted"/>
<name>A0A7R8CIB2_LEPSM</name>
<dbReference type="AlphaFoldDB" id="A0A7R8CIB2"/>
<evidence type="ECO:0000313" key="3">
    <source>
        <dbReference type="Proteomes" id="UP000675881"/>
    </source>
</evidence>
<dbReference type="OrthoDB" id="10257415at2759"/>
<dbReference type="GO" id="GO:0000445">
    <property type="term" value="C:THO complex part of transcription export complex"/>
    <property type="evidence" value="ECO:0007669"/>
    <property type="project" value="TreeGrafter"/>
</dbReference>
<sequence>MDNLKIRHVIPKFNGGDVNTWFKQASLAKDLLGIKGMSKIIPLLLEGNAYAVYDQLSNVDKKNESRIAKSPNKCITRFEAYTELRKKMWEPGTSSIPISEVVGVARRLLASARTNVNDECNQYGLIARGAKLRHGNQDRQKPNQSETQEGRCQHNHRPNSRIRRFNTNNKNFNGRKALGLLDTGCTQNHSRTLLFKPFKRRKIHFGKRKLDSFEKWVLKWSKSDSDDVEYRKLVVDQSFREYFTISIIGDGQQLNYLSDCELLCDFSIAGARKGLTSPTLPIVLLSDMFDVIPLEKCQDLFKVVEINVNTWKEDTFFFVPCKNSILRICNDLLRRLSRTQNTIIPLSFHRKKELDDENNEHFLDEDAMEISTSLDSGGIHIDANSKNVNIDYTLYTKFWQLQDFFRNPTQCYEKLKWKTFSTYTKDVLNIFQSYKLDSISGKAQTSQHYFAKFLTNQNLFQLQLGDANFRQYILIQFLILFQYLQSSVKFKSDNQVLNEEQKRWISIETSRIYNLLEETPPNGKQFAQSLWNLFPDNMEACSSEERDFLPSLDEYFSEAIEQFDPANQIEDEYKKVSDGAWGWRALRLLARKSPNFFTYGNKPIARLPDYLESMLKQMTKDDMSKKNDLNKNGHEESNGSGALDGDSHMVESEVDSQE</sequence>
<dbReference type="Proteomes" id="UP000675881">
    <property type="component" value="Chromosome 13"/>
</dbReference>
<keyword evidence="3" id="KW-1185">Reference proteome</keyword>
<dbReference type="InterPro" id="IPR021861">
    <property type="entry name" value="THO_THOC1"/>
</dbReference>
<dbReference type="GO" id="GO:0006406">
    <property type="term" value="P:mRNA export from nucleus"/>
    <property type="evidence" value="ECO:0007669"/>
    <property type="project" value="TreeGrafter"/>
</dbReference>
<dbReference type="EMBL" id="HG994592">
    <property type="protein sequence ID" value="CAF2830768.1"/>
    <property type="molecule type" value="Genomic_DNA"/>
</dbReference>
<feature type="region of interest" description="Disordered" evidence="1">
    <location>
        <begin position="621"/>
        <end position="658"/>
    </location>
</feature>
<evidence type="ECO:0000256" key="1">
    <source>
        <dbReference type="SAM" id="MobiDB-lite"/>
    </source>
</evidence>
<evidence type="ECO:0000313" key="2">
    <source>
        <dbReference type="EMBL" id="CAF2830768.1"/>
    </source>
</evidence>
<accession>A0A7R8CIB2</accession>
<dbReference type="PANTHER" id="PTHR13265:SF0">
    <property type="entry name" value="HPR1"/>
    <property type="match status" value="1"/>
</dbReference>
<dbReference type="Pfam" id="PF11957">
    <property type="entry name" value="efThoc1"/>
    <property type="match status" value="3"/>
</dbReference>
<feature type="region of interest" description="Disordered" evidence="1">
    <location>
        <begin position="131"/>
        <end position="159"/>
    </location>
</feature>
<feature type="compositionally biased region" description="Basic and acidic residues" evidence="1">
    <location>
        <begin position="621"/>
        <end position="637"/>
    </location>
</feature>
<organism evidence="2 3">
    <name type="scientific">Lepeophtheirus salmonis</name>
    <name type="common">Salmon louse</name>
    <name type="synonym">Caligus salmonis</name>
    <dbReference type="NCBI Taxonomy" id="72036"/>
    <lineage>
        <taxon>Eukaryota</taxon>
        <taxon>Metazoa</taxon>
        <taxon>Ecdysozoa</taxon>
        <taxon>Arthropoda</taxon>
        <taxon>Crustacea</taxon>
        <taxon>Multicrustacea</taxon>
        <taxon>Hexanauplia</taxon>
        <taxon>Copepoda</taxon>
        <taxon>Siphonostomatoida</taxon>
        <taxon>Caligidae</taxon>
        <taxon>Lepeophtheirus</taxon>
    </lineage>
</organism>
<dbReference type="PANTHER" id="PTHR13265">
    <property type="entry name" value="THO COMPLEX SUBUNIT 1"/>
    <property type="match status" value="1"/>
</dbReference>
<gene>
    <name evidence="2" type="ORF">LSAA_4001</name>
</gene>
<reference evidence="2" key="1">
    <citation type="submission" date="2021-02" db="EMBL/GenBank/DDBJ databases">
        <authorList>
            <person name="Bekaert M."/>
        </authorList>
    </citation>
    <scope>NUCLEOTIDE SEQUENCE</scope>
    <source>
        <strain evidence="2">IoA-00</strain>
    </source>
</reference>